<keyword evidence="3" id="KW-1185">Reference proteome</keyword>
<evidence type="ECO:0000313" key="3">
    <source>
        <dbReference type="Proteomes" id="UP000092460"/>
    </source>
</evidence>
<dbReference type="EMBL" id="JXJN01005302">
    <property type="status" value="NOT_ANNOTATED_CDS"/>
    <property type="molecule type" value="Genomic_DNA"/>
</dbReference>
<accession>A0A1B0AXL3</accession>
<evidence type="ECO:0000313" key="2">
    <source>
        <dbReference type="EnsemblMetazoa" id="GPPI012094-PA"/>
    </source>
</evidence>
<organism evidence="2 3">
    <name type="scientific">Glossina palpalis gambiensis</name>
    <dbReference type="NCBI Taxonomy" id="67801"/>
    <lineage>
        <taxon>Eukaryota</taxon>
        <taxon>Metazoa</taxon>
        <taxon>Ecdysozoa</taxon>
        <taxon>Arthropoda</taxon>
        <taxon>Hexapoda</taxon>
        <taxon>Insecta</taxon>
        <taxon>Pterygota</taxon>
        <taxon>Neoptera</taxon>
        <taxon>Endopterygota</taxon>
        <taxon>Diptera</taxon>
        <taxon>Brachycera</taxon>
        <taxon>Muscomorpha</taxon>
        <taxon>Hippoboscoidea</taxon>
        <taxon>Glossinidae</taxon>
        <taxon>Glossina</taxon>
    </lineage>
</organism>
<dbReference type="EnsemblMetazoa" id="GPPI012094-RA">
    <property type="protein sequence ID" value="GPPI012094-PA"/>
    <property type="gene ID" value="GPPI012094"/>
</dbReference>
<protein>
    <submittedName>
        <fullName evidence="2">Uncharacterized protein</fullName>
    </submittedName>
</protein>
<dbReference type="AlphaFoldDB" id="A0A1B0AXL3"/>
<evidence type="ECO:0000256" key="1">
    <source>
        <dbReference type="SAM" id="MobiDB-lite"/>
    </source>
</evidence>
<proteinExistence type="predicted"/>
<dbReference type="VEuPathDB" id="VectorBase:GPPI012094"/>
<feature type="compositionally biased region" description="Basic and acidic residues" evidence="1">
    <location>
        <begin position="21"/>
        <end position="33"/>
    </location>
</feature>
<sequence>MHYEVALPPASSTKHGGHNGSHIDRETRLNSKSDKRKRITSSINAADNSYYTLTQPSELLLSLLHPDNVLADTHAHTITVNFC</sequence>
<reference evidence="2" key="2">
    <citation type="submission" date="2020-05" db="UniProtKB">
        <authorList>
            <consortium name="EnsemblMetazoa"/>
        </authorList>
    </citation>
    <scope>IDENTIFICATION</scope>
    <source>
        <strain evidence="2">IAEA</strain>
    </source>
</reference>
<feature type="region of interest" description="Disordered" evidence="1">
    <location>
        <begin position="1"/>
        <end position="38"/>
    </location>
</feature>
<reference evidence="3" key="1">
    <citation type="submission" date="2015-01" db="EMBL/GenBank/DDBJ databases">
        <authorList>
            <person name="Aksoy S."/>
            <person name="Warren W."/>
            <person name="Wilson R.K."/>
        </authorList>
    </citation>
    <scope>NUCLEOTIDE SEQUENCE [LARGE SCALE GENOMIC DNA]</scope>
    <source>
        <strain evidence="3">IAEA</strain>
    </source>
</reference>
<name>A0A1B0AXL3_9MUSC</name>
<dbReference type="Proteomes" id="UP000092460">
    <property type="component" value="Unassembled WGS sequence"/>
</dbReference>